<feature type="compositionally biased region" description="Basic and acidic residues" evidence="5">
    <location>
        <begin position="68"/>
        <end position="80"/>
    </location>
</feature>
<name>D3BED9_HETP5</name>
<dbReference type="GO" id="GO:0005634">
    <property type="term" value="C:nucleus"/>
    <property type="evidence" value="ECO:0007669"/>
    <property type="project" value="TreeGrafter"/>
</dbReference>
<gene>
    <name evidence="7" type="ORF">PPL_07097</name>
</gene>
<keyword evidence="2" id="KW-0540">Nuclease</keyword>
<proteinExistence type="predicted"/>
<feature type="compositionally biased region" description="Low complexity" evidence="5">
    <location>
        <begin position="157"/>
        <end position="172"/>
    </location>
</feature>
<evidence type="ECO:0000313" key="8">
    <source>
        <dbReference type="Proteomes" id="UP000001396"/>
    </source>
</evidence>
<accession>D3BED9</accession>
<evidence type="ECO:0000259" key="6">
    <source>
        <dbReference type="SMART" id="SM00479"/>
    </source>
</evidence>
<feature type="region of interest" description="Disordered" evidence="5">
    <location>
        <begin position="143"/>
        <end position="172"/>
    </location>
</feature>
<evidence type="ECO:0000256" key="3">
    <source>
        <dbReference type="ARBA" id="ARBA00022801"/>
    </source>
</evidence>
<evidence type="ECO:0000256" key="2">
    <source>
        <dbReference type="ARBA" id="ARBA00022722"/>
    </source>
</evidence>
<sequence>MADHNKKRKADSETTVTTTSNNSDKTKNQNFNSKKITNQKTKNNNNNNSKNNNKKNNNSKNNNNSSSDSKHSNKKFDKKTNKNHLKKKQKVDHTSAASTTTTTTTTLPTITPLVSHVVEEQQPLPVILPESINRNWDLISKSITSKPKKQPTKAAASSTSTTTSTTTTSSSTEQQPIKTVFELVQNDTNKEIKVTKVLAVDCEMVEVEGRKSALGSVCLVNSEGQTVYKSYVKPMEKITDYRTPWSGLTFKLLSKAPEFLKVQKDVSQLIKDKILVGHDIKQDLGALMLNHPPQLHKKQWEKHVRNVFYPKKKTTEQRKEDREKKQQDSQSQNIGVDEDQDE</sequence>
<keyword evidence="8" id="KW-1185">Reference proteome</keyword>
<dbReference type="GO" id="GO:0004527">
    <property type="term" value="F:exonuclease activity"/>
    <property type="evidence" value="ECO:0007669"/>
    <property type="project" value="InterPro"/>
</dbReference>
<dbReference type="InterPro" id="IPR013520">
    <property type="entry name" value="Ribonucl_H"/>
</dbReference>
<feature type="domain" description="Exonuclease" evidence="6">
    <location>
        <begin position="196"/>
        <end position="342"/>
    </location>
</feature>
<feature type="compositionally biased region" description="Low complexity" evidence="5">
    <location>
        <begin position="94"/>
        <end position="103"/>
    </location>
</feature>
<evidence type="ECO:0000256" key="5">
    <source>
        <dbReference type="SAM" id="MobiDB-lite"/>
    </source>
</evidence>
<dbReference type="FunCoup" id="D3BED9">
    <property type="interactions" value="559"/>
</dbReference>
<dbReference type="SMART" id="SM00479">
    <property type="entry name" value="EXOIII"/>
    <property type="match status" value="1"/>
</dbReference>
<dbReference type="RefSeq" id="XP_020432390.1">
    <property type="nucleotide sequence ID" value="XM_020577942.1"/>
</dbReference>
<dbReference type="GeneID" id="31362578"/>
<dbReference type="InterPro" id="IPR012337">
    <property type="entry name" value="RNaseH-like_sf"/>
</dbReference>
<comment type="caution">
    <text evidence="7">The sequence shown here is derived from an EMBL/GenBank/DDBJ whole genome shotgun (WGS) entry which is preliminary data.</text>
</comment>
<evidence type="ECO:0000256" key="1">
    <source>
        <dbReference type="ARBA" id="ARBA00022552"/>
    </source>
</evidence>
<dbReference type="PANTHER" id="PTHR12801">
    <property type="entry name" value="RNA EXONUCLEASE REXO1 / RECO3 FAMILY MEMBER-RELATED"/>
    <property type="match status" value="1"/>
</dbReference>
<feature type="compositionally biased region" description="Basic and acidic residues" evidence="5">
    <location>
        <begin position="313"/>
        <end position="327"/>
    </location>
</feature>
<comment type="function">
    <text evidence="4">Exoribonuclease involved in ribosome biosynthesis. Involved in the processing of ITS1, the internal transcribed spacer localized between the 18S and 5.8S rRNAs.</text>
</comment>
<reference evidence="7 8" key="1">
    <citation type="journal article" date="2011" name="Genome Res.">
        <title>Phylogeny-wide analysis of social amoeba genomes highlights ancient origins for complex intercellular communication.</title>
        <authorList>
            <person name="Heidel A.J."/>
            <person name="Lawal H.M."/>
            <person name="Felder M."/>
            <person name="Schilde C."/>
            <person name="Helps N.R."/>
            <person name="Tunggal B."/>
            <person name="Rivero F."/>
            <person name="John U."/>
            <person name="Schleicher M."/>
            <person name="Eichinger L."/>
            <person name="Platzer M."/>
            <person name="Noegel A.A."/>
            <person name="Schaap P."/>
            <person name="Gloeckner G."/>
        </authorList>
    </citation>
    <scope>NUCLEOTIDE SEQUENCE [LARGE SCALE GENOMIC DNA]</scope>
    <source>
        <strain evidence="8">ATCC 26659 / Pp 5 / PN500</strain>
    </source>
</reference>
<organism evidence="7 8">
    <name type="scientific">Heterostelium pallidum (strain ATCC 26659 / Pp 5 / PN500)</name>
    <name type="common">Cellular slime mold</name>
    <name type="synonym">Polysphondylium pallidum</name>
    <dbReference type="NCBI Taxonomy" id="670386"/>
    <lineage>
        <taxon>Eukaryota</taxon>
        <taxon>Amoebozoa</taxon>
        <taxon>Evosea</taxon>
        <taxon>Eumycetozoa</taxon>
        <taxon>Dictyostelia</taxon>
        <taxon>Acytosteliales</taxon>
        <taxon>Acytosteliaceae</taxon>
        <taxon>Heterostelium</taxon>
    </lineage>
</organism>
<evidence type="ECO:0000313" key="7">
    <source>
        <dbReference type="EMBL" id="EFA80270.1"/>
    </source>
</evidence>
<dbReference type="AlphaFoldDB" id="D3BED9"/>
<protein>
    <recommendedName>
        <fullName evidence="6">Exonuclease domain-containing protein</fullName>
    </recommendedName>
</protein>
<dbReference type="PANTHER" id="PTHR12801:SF45">
    <property type="entry name" value="RNA EXONUCLEASE 4"/>
    <property type="match status" value="1"/>
</dbReference>
<feature type="compositionally biased region" description="Low complexity" evidence="5">
    <location>
        <begin position="13"/>
        <end position="23"/>
    </location>
</feature>
<dbReference type="InterPro" id="IPR036397">
    <property type="entry name" value="RNaseH_sf"/>
</dbReference>
<dbReference type="GO" id="GO:0003676">
    <property type="term" value="F:nucleic acid binding"/>
    <property type="evidence" value="ECO:0007669"/>
    <property type="project" value="InterPro"/>
</dbReference>
<dbReference type="InParanoid" id="D3BED9"/>
<keyword evidence="3" id="KW-0378">Hydrolase</keyword>
<evidence type="ECO:0000256" key="4">
    <source>
        <dbReference type="ARBA" id="ARBA00025599"/>
    </source>
</evidence>
<dbReference type="Gene3D" id="3.30.420.10">
    <property type="entry name" value="Ribonuclease H-like superfamily/Ribonuclease H"/>
    <property type="match status" value="1"/>
</dbReference>
<dbReference type="SUPFAM" id="SSF53098">
    <property type="entry name" value="Ribonuclease H-like"/>
    <property type="match status" value="1"/>
</dbReference>
<dbReference type="GO" id="GO:0006364">
    <property type="term" value="P:rRNA processing"/>
    <property type="evidence" value="ECO:0007669"/>
    <property type="project" value="UniProtKB-KW"/>
</dbReference>
<dbReference type="Proteomes" id="UP000001396">
    <property type="component" value="Unassembled WGS sequence"/>
</dbReference>
<keyword evidence="1" id="KW-0698">rRNA processing</keyword>
<feature type="compositionally biased region" description="Basic residues" evidence="5">
    <location>
        <begin position="81"/>
        <end position="90"/>
    </location>
</feature>
<feature type="region of interest" description="Disordered" evidence="5">
    <location>
        <begin position="309"/>
        <end position="342"/>
    </location>
</feature>
<dbReference type="InterPro" id="IPR047021">
    <property type="entry name" value="REXO1/3/4-like"/>
</dbReference>
<feature type="region of interest" description="Disordered" evidence="5">
    <location>
        <begin position="1"/>
        <end position="103"/>
    </location>
</feature>
<dbReference type="EMBL" id="ADBJ01000031">
    <property type="protein sequence ID" value="EFA80270.1"/>
    <property type="molecule type" value="Genomic_DNA"/>
</dbReference>
<feature type="compositionally biased region" description="Low complexity" evidence="5">
    <location>
        <begin position="32"/>
        <end position="67"/>
    </location>
</feature>